<dbReference type="EMBL" id="CP021425">
    <property type="protein sequence ID" value="ARU59197.1"/>
    <property type="molecule type" value="Genomic_DNA"/>
</dbReference>
<sequence length="276" mass="29518">MATQSSIDLSQLMYVAYYGRPGDPAGINFWAEQFDASEDLTAALSAFGTSQEFTDNFGTLTATELVNGLYVQLFNRDSEPAGRDFWVGEYESGQSTLASIALNIAQGARGTDESTITNKITVANTFTTRVEQTQYDYSADDIATIREILAAVDEFEGSVSAAIDDFGVFFPDAGTTINVNGSGAFDAAADDYLFLLAEGEYNYTISGFSSGDQLNFAHDSMPTIINPSLSDGEIDLIIGSDAGLVEIKLTGVPAEADQMIFSYESFNAAFGDGSLM</sequence>
<dbReference type="Pfam" id="PF13946">
    <property type="entry name" value="DUF4214"/>
    <property type="match status" value="1"/>
</dbReference>
<evidence type="ECO:0000313" key="3">
    <source>
        <dbReference type="Proteomes" id="UP000196027"/>
    </source>
</evidence>
<feature type="domain" description="DUF4214" evidence="1">
    <location>
        <begin position="45"/>
        <end position="106"/>
    </location>
</feature>
<evidence type="ECO:0000259" key="1">
    <source>
        <dbReference type="Pfam" id="PF13946"/>
    </source>
</evidence>
<proteinExistence type="predicted"/>
<gene>
    <name evidence="2" type="ORF">OLMES_5213</name>
</gene>
<dbReference type="InterPro" id="IPR025282">
    <property type="entry name" value="DUF4214"/>
</dbReference>
<protein>
    <recommendedName>
        <fullName evidence="1">DUF4214 domain-containing protein</fullName>
    </recommendedName>
</protein>
<keyword evidence="3" id="KW-1185">Reference proteome</keyword>
<organism evidence="2 3">
    <name type="scientific">Oleiphilus messinensis</name>
    <dbReference type="NCBI Taxonomy" id="141451"/>
    <lineage>
        <taxon>Bacteria</taxon>
        <taxon>Pseudomonadati</taxon>
        <taxon>Pseudomonadota</taxon>
        <taxon>Gammaproteobacteria</taxon>
        <taxon>Oceanospirillales</taxon>
        <taxon>Oleiphilaceae</taxon>
        <taxon>Oleiphilus</taxon>
    </lineage>
</organism>
<accession>A0A1Y0IF79</accession>
<dbReference type="Proteomes" id="UP000196027">
    <property type="component" value="Chromosome"/>
</dbReference>
<name>A0A1Y0IF79_9GAMM</name>
<dbReference type="AlphaFoldDB" id="A0A1Y0IF79"/>
<dbReference type="KEGG" id="ome:OLMES_5213"/>
<reference evidence="2 3" key="1">
    <citation type="submission" date="2017-05" db="EMBL/GenBank/DDBJ databases">
        <title>Genomic insights into alkan degradation activity of Oleiphilus messinensis.</title>
        <authorList>
            <person name="Kozyavkin S.A."/>
            <person name="Slesarev A.I."/>
            <person name="Golyshin P.N."/>
            <person name="Korzhenkov A."/>
            <person name="Golyshina O.N."/>
            <person name="Toshchakov S.V."/>
        </authorList>
    </citation>
    <scope>NUCLEOTIDE SEQUENCE [LARGE SCALE GENOMIC DNA]</scope>
    <source>
        <strain evidence="2 3">ME102</strain>
    </source>
</reference>
<dbReference type="OrthoDB" id="3347322at2"/>
<evidence type="ECO:0000313" key="2">
    <source>
        <dbReference type="EMBL" id="ARU59197.1"/>
    </source>
</evidence>
<dbReference type="RefSeq" id="WP_087463897.1">
    <property type="nucleotide sequence ID" value="NZ_CP021425.1"/>
</dbReference>